<dbReference type="InterPro" id="IPR055558">
    <property type="entry name" value="DUF7134"/>
</dbReference>
<keyword evidence="3" id="KW-0597">Phosphoprotein</keyword>
<organism evidence="13 14">
    <name type="scientific">Pseudonocardia humida</name>
    <dbReference type="NCBI Taxonomy" id="2800819"/>
    <lineage>
        <taxon>Bacteria</taxon>
        <taxon>Bacillati</taxon>
        <taxon>Actinomycetota</taxon>
        <taxon>Actinomycetes</taxon>
        <taxon>Pseudonocardiales</taxon>
        <taxon>Pseudonocardiaceae</taxon>
        <taxon>Pseudonocardia</taxon>
    </lineage>
</organism>
<dbReference type="GO" id="GO:0016301">
    <property type="term" value="F:kinase activity"/>
    <property type="evidence" value="ECO:0007669"/>
    <property type="project" value="UniProtKB-KW"/>
</dbReference>
<dbReference type="PANTHER" id="PTHR24421:SF10">
    <property type="entry name" value="NITRATE_NITRITE SENSOR PROTEIN NARQ"/>
    <property type="match status" value="1"/>
</dbReference>
<dbReference type="Proteomes" id="UP001165283">
    <property type="component" value="Unassembled WGS sequence"/>
</dbReference>
<dbReference type="InterPro" id="IPR011712">
    <property type="entry name" value="Sig_transdc_His_kin_sub3_dim/P"/>
</dbReference>
<dbReference type="CDD" id="cd16917">
    <property type="entry name" value="HATPase_UhpB-NarQ-NarX-like"/>
    <property type="match status" value="1"/>
</dbReference>
<keyword evidence="9" id="KW-0472">Membrane</keyword>
<name>A0ABT0ZTR4_9PSEU</name>
<dbReference type="SUPFAM" id="SSF55874">
    <property type="entry name" value="ATPase domain of HSP90 chaperone/DNA topoisomerase II/histidine kinase"/>
    <property type="match status" value="1"/>
</dbReference>
<keyword evidence="6 13" id="KW-0418">Kinase</keyword>
<dbReference type="Pfam" id="PF23539">
    <property type="entry name" value="DUF7134"/>
    <property type="match status" value="1"/>
</dbReference>
<gene>
    <name evidence="13" type="ORF">KDL28_03420</name>
</gene>
<dbReference type="Gene3D" id="1.20.5.1930">
    <property type="match status" value="1"/>
</dbReference>
<evidence type="ECO:0000256" key="7">
    <source>
        <dbReference type="ARBA" id="ARBA00022840"/>
    </source>
</evidence>
<dbReference type="PANTHER" id="PTHR24421">
    <property type="entry name" value="NITRATE/NITRITE SENSOR PROTEIN NARX-RELATED"/>
    <property type="match status" value="1"/>
</dbReference>
<evidence type="ECO:0000259" key="11">
    <source>
        <dbReference type="Pfam" id="PF07730"/>
    </source>
</evidence>
<reference evidence="13" key="1">
    <citation type="submission" date="2021-04" db="EMBL/GenBank/DDBJ databases">
        <title>Pseudonocardia sp. nov., isolated from sandy soil of mangrove forest.</title>
        <authorList>
            <person name="Zan Z."/>
            <person name="Huang R."/>
            <person name="Liu W."/>
        </authorList>
    </citation>
    <scope>NUCLEOTIDE SEQUENCE</scope>
    <source>
        <strain evidence="13">S2-4</strain>
    </source>
</reference>
<evidence type="ECO:0000256" key="5">
    <source>
        <dbReference type="ARBA" id="ARBA00022741"/>
    </source>
</evidence>
<feature type="transmembrane region" description="Helical" evidence="9">
    <location>
        <begin position="144"/>
        <end position="163"/>
    </location>
</feature>
<evidence type="ECO:0000256" key="3">
    <source>
        <dbReference type="ARBA" id="ARBA00022553"/>
    </source>
</evidence>
<dbReference type="Pfam" id="PF02518">
    <property type="entry name" value="HATPase_c"/>
    <property type="match status" value="1"/>
</dbReference>
<keyword evidence="8" id="KW-0902">Two-component regulatory system</keyword>
<keyword evidence="9" id="KW-0812">Transmembrane</keyword>
<keyword evidence="7" id="KW-0067">ATP-binding</keyword>
<evidence type="ECO:0000256" key="1">
    <source>
        <dbReference type="ARBA" id="ARBA00000085"/>
    </source>
</evidence>
<protein>
    <recommendedName>
        <fullName evidence="2">histidine kinase</fullName>
        <ecNumber evidence="2">2.7.13.3</ecNumber>
    </recommendedName>
</protein>
<feature type="transmembrane region" description="Helical" evidence="9">
    <location>
        <begin position="119"/>
        <end position="138"/>
    </location>
</feature>
<dbReference type="EC" id="2.7.13.3" evidence="2"/>
<dbReference type="Gene3D" id="3.30.565.10">
    <property type="entry name" value="Histidine kinase-like ATPase, C-terminal domain"/>
    <property type="match status" value="1"/>
</dbReference>
<evidence type="ECO:0000256" key="6">
    <source>
        <dbReference type="ARBA" id="ARBA00022777"/>
    </source>
</evidence>
<accession>A0ABT0ZTR4</accession>
<dbReference type="InterPro" id="IPR036890">
    <property type="entry name" value="HATPase_C_sf"/>
</dbReference>
<keyword evidence="4" id="KW-0808">Transferase</keyword>
<evidence type="ECO:0000256" key="9">
    <source>
        <dbReference type="SAM" id="Phobius"/>
    </source>
</evidence>
<comment type="catalytic activity">
    <reaction evidence="1">
        <text>ATP + protein L-histidine = ADP + protein N-phospho-L-histidine.</text>
        <dbReference type="EC" id="2.7.13.3"/>
    </reaction>
</comment>
<evidence type="ECO:0000256" key="4">
    <source>
        <dbReference type="ARBA" id="ARBA00022679"/>
    </source>
</evidence>
<evidence type="ECO:0000259" key="10">
    <source>
        <dbReference type="Pfam" id="PF02518"/>
    </source>
</evidence>
<dbReference type="InterPro" id="IPR003594">
    <property type="entry name" value="HATPase_dom"/>
</dbReference>
<sequence>MIEQRRRVLGLWHRLDVVVRDLPLGLLLLALSLLPAFSSNGTVLGDLPTRPVDALGGVAVTLECLPLAARRRWPVVCLLLVSLGFAVDQLRGYHSVATLALPIALISAAAHLERGRRATALVFSAAYVPLAVALWRLAPTEPPVEFVTFYVGLALFWGVGAWLRSTRAAEAELRRRVAEDTRAAERARIARELHDVVTHHVTAMVVQAEAARYLTGAPDRLDQALGAVTDTGRRAITDLRHLLELLNPDHGPEARTPSLGELRTLVEQTRRAGQPVEFTEQGRPAESTGSADLVAYRVAQEALTNALKHARGRRTSVQVHHGQREITVEVSTDGAGSRAVTPPGSGRGLAGLRERVDVLGGEFSAGRGDGGGFVVRARIPTGSRS</sequence>
<dbReference type="InterPro" id="IPR050482">
    <property type="entry name" value="Sensor_HK_TwoCompSys"/>
</dbReference>
<evidence type="ECO:0000313" key="13">
    <source>
        <dbReference type="EMBL" id="MCO1654099.1"/>
    </source>
</evidence>
<evidence type="ECO:0000259" key="12">
    <source>
        <dbReference type="Pfam" id="PF23539"/>
    </source>
</evidence>
<feature type="domain" description="Histidine kinase/HSP90-like ATPase" evidence="10">
    <location>
        <begin position="296"/>
        <end position="381"/>
    </location>
</feature>
<dbReference type="RefSeq" id="WP_252435704.1">
    <property type="nucleotide sequence ID" value="NZ_JAGSOV010000009.1"/>
</dbReference>
<evidence type="ECO:0000313" key="14">
    <source>
        <dbReference type="Proteomes" id="UP001165283"/>
    </source>
</evidence>
<dbReference type="EMBL" id="JAGSOV010000009">
    <property type="protein sequence ID" value="MCO1654099.1"/>
    <property type="molecule type" value="Genomic_DNA"/>
</dbReference>
<dbReference type="Pfam" id="PF07730">
    <property type="entry name" value="HisKA_3"/>
    <property type="match status" value="1"/>
</dbReference>
<proteinExistence type="predicted"/>
<feature type="transmembrane region" description="Helical" evidence="9">
    <location>
        <begin position="92"/>
        <end position="112"/>
    </location>
</feature>
<feature type="domain" description="Signal transduction histidine kinase subgroup 3 dimerisation and phosphoacceptor" evidence="11">
    <location>
        <begin position="185"/>
        <end position="249"/>
    </location>
</feature>
<feature type="domain" description="DUF7134" evidence="12">
    <location>
        <begin position="14"/>
        <end position="165"/>
    </location>
</feature>
<keyword evidence="14" id="KW-1185">Reference proteome</keyword>
<keyword evidence="9" id="KW-1133">Transmembrane helix</keyword>
<keyword evidence="5" id="KW-0547">Nucleotide-binding</keyword>
<evidence type="ECO:0000256" key="8">
    <source>
        <dbReference type="ARBA" id="ARBA00023012"/>
    </source>
</evidence>
<comment type="caution">
    <text evidence="13">The sequence shown here is derived from an EMBL/GenBank/DDBJ whole genome shotgun (WGS) entry which is preliminary data.</text>
</comment>
<evidence type="ECO:0000256" key="2">
    <source>
        <dbReference type="ARBA" id="ARBA00012438"/>
    </source>
</evidence>